<dbReference type="GO" id="GO:0016620">
    <property type="term" value="F:oxidoreductase activity, acting on the aldehyde or oxo group of donors, NAD or NADP as acceptor"/>
    <property type="evidence" value="ECO:0007669"/>
    <property type="project" value="InterPro"/>
</dbReference>
<name>A0A1G9ZQI5_9EURY</name>
<dbReference type="InterPro" id="IPR016161">
    <property type="entry name" value="Ald_DH/histidinol_DH"/>
</dbReference>
<dbReference type="Pfam" id="PF00171">
    <property type="entry name" value="Aldedh"/>
    <property type="match status" value="1"/>
</dbReference>
<comment type="similarity">
    <text evidence="1">Belongs to the aldehyde dehydrogenase family.</text>
</comment>
<dbReference type="AlphaFoldDB" id="A0A1G9ZQI5"/>
<comment type="subunit">
    <text evidence="2">Homotetramer.</text>
</comment>
<feature type="domain" description="Aldehyde dehydrogenase" evidence="4">
    <location>
        <begin position="16"/>
        <end position="481"/>
    </location>
</feature>
<gene>
    <name evidence="5" type="ORF">SAMN04487949_3718</name>
</gene>
<proteinExistence type="inferred from homology"/>
<dbReference type="InterPro" id="IPR015590">
    <property type="entry name" value="Aldehyde_DH_dom"/>
</dbReference>
<dbReference type="SUPFAM" id="SSF53720">
    <property type="entry name" value="ALDH-like"/>
    <property type="match status" value="1"/>
</dbReference>
<keyword evidence="3" id="KW-0560">Oxidoreductase</keyword>
<dbReference type="Proteomes" id="UP000199451">
    <property type="component" value="Unassembled WGS sequence"/>
</dbReference>
<evidence type="ECO:0000256" key="1">
    <source>
        <dbReference type="ARBA" id="ARBA00009986"/>
    </source>
</evidence>
<protein>
    <submittedName>
        <fullName evidence="5">Aldehyde dehydrogenase (NAD+)</fullName>
    </submittedName>
</protein>
<keyword evidence="6" id="KW-1185">Reference proteome</keyword>
<organism evidence="5 6">
    <name type="scientific">Halogranum gelatinilyticum</name>
    <dbReference type="NCBI Taxonomy" id="660521"/>
    <lineage>
        <taxon>Archaea</taxon>
        <taxon>Methanobacteriati</taxon>
        <taxon>Methanobacteriota</taxon>
        <taxon>Stenosarchaea group</taxon>
        <taxon>Halobacteria</taxon>
        <taxon>Halobacteriales</taxon>
        <taxon>Haloferacaceae</taxon>
    </lineage>
</organism>
<accession>A0A1G9ZQI5</accession>
<dbReference type="InterPro" id="IPR016160">
    <property type="entry name" value="Ald_DH_CS_CYS"/>
</dbReference>
<evidence type="ECO:0000256" key="3">
    <source>
        <dbReference type="ARBA" id="ARBA00023002"/>
    </source>
</evidence>
<dbReference type="Gene3D" id="3.40.605.10">
    <property type="entry name" value="Aldehyde Dehydrogenase, Chain A, domain 1"/>
    <property type="match status" value="1"/>
</dbReference>
<evidence type="ECO:0000313" key="5">
    <source>
        <dbReference type="EMBL" id="SDN23480.1"/>
    </source>
</evidence>
<dbReference type="InterPro" id="IPR016162">
    <property type="entry name" value="Ald_DH_N"/>
</dbReference>
<reference evidence="6" key="1">
    <citation type="submission" date="2016-10" db="EMBL/GenBank/DDBJ databases">
        <authorList>
            <person name="Varghese N."/>
            <person name="Submissions S."/>
        </authorList>
    </citation>
    <scope>NUCLEOTIDE SEQUENCE [LARGE SCALE GENOMIC DNA]</scope>
    <source>
        <strain evidence="6">CGMCC 1.10119</strain>
    </source>
</reference>
<evidence type="ECO:0000313" key="6">
    <source>
        <dbReference type="Proteomes" id="UP000199451"/>
    </source>
</evidence>
<sequence>MWLMTDTRANYVNGEWVSSETGETIDVENPANPSEVVASYQQSNAADAADAVDAAVAAQDDWATTPGPERGRILREAGTILQERKEELTDSLVAEEGKARAEAAGEVQRAIDIFHYFAVKASDLGGTTKSPSGRQKNLYIRQEPVGVAALVTPWNYPIAIPVWKLAPALAAGNTVVLKPASQAPGVVLDVAEALDEAGLPDGVFNVVTGPGSEVGSEFIENEGTDAVSFTGSSHVGEMVYEQATDSGKRVQTELGGKNPTVVTDSADPAEAAEIVATGGFGTTGQSCTGCSRAIVDEEVYDDFVAELVDRAESIDVGPGNDHEMGPQASESELEGTLDYIEIAQNEGATLVAGGGQPEGEEVEDGYFVEPTVFTDVESDMRIAQEEVFGPVVAVLKVSDFEEGLAVANDVPYGLSASVVTDDHTEANRFIDEAEAGVVKVNEKTTGLELHVPFGGFKRSSSETWREQGDAGLDFYTIEKTVYDNY</sequence>
<dbReference type="PANTHER" id="PTHR11699">
    <property type="entry name" value="ALDEHYDE DEHYDROGENASE-RELATED"/>
    <property type="match status" value="1"/>
</dbReference>
<evidence type="ECO:0000259" key="4">
    <source>
        <dbReference type="Pfam" id="PF00171"/>
    </source>
</evidence>
<dbReference type="EMBL" id="FNHL01000008">
    <property type="protein sequence ID" value="SDN23480.1"/>
    <property type="molecule type" value="Genomic_DNA"/>
</dbReference>
<dbReference type="STRING" id="660521.SAMN04487949_3718"/>
<dbReference type="FunFam" id="3.40.605.10:FF:000007">
    <property type="entry name" value="NAD/NADP-dependent betaine aldehyde dehydrogenase"/>
    <property type="match status" value="1"/>
</dbReference>
<evidence type="ECO:0000256" key="2">
    <source>
        <dbReference type="ARBA" id="ARBA00011881"/>
    </source>
</evidence>
<dbReference type="Gene3D" id="3.40.309.10">
    <property type="entry name" value="Aldehyde Dehydrogenase, Chain A, domain 2"/>
    <property type="match status" value="1"/>
</dbReference>
<dbReference type="InterPro" id="IPR016163">
    <property type="entry name" value="Ald_DH_C"/>
</dbReference>
<dbReference type="PROSITE" id="PS00070">
    <property type="entry name" value="ALDEHYDE_DEHYDR_CYS"/>
    <property type="match status" value="1"/>
</dbReference>